<protein>
    <submittedName>
        <fullName evidence="2">Uncharacterized protein</fullName>
    </submittedName>
</protein>
<feature type="compositionally biased region" description="Acidic residues" evidence="1">
    <location>
        <begin position="401"/>
        <end position="410"/>
    </location>
</feature>
<sequence>MNLLKKKEVTNAAIIDNLKFSEHQDYVKGYFTNTETILNNNDFLDIYRYVQYWSLPNPEILINYAKQPNYATKSLLANMKLTGEDSYFEFFRDLVEDAKYKASDLNIDESVNDIYTELVIKNRIDLFQSFYEKGFPFVDIFPTNSHGNETLEIVTQMLLNDYSPSDEIVVWYINRGFGKIANLCIPYTSDDDFFFNETPKDLDFYEFLLERKFNSKIPEDEAETLLNKLLTDDEDKNNIIDVALFQALYKACSNKMSLEYKKILLSIVCRREQRDLTWTLLNEFDNEKCEFKFSRSMIEELIQDVIKNKSAYIVFTLQILERKNFNTIIDICKEMSDEFNDNYEINSLDFNDIINEKYCENSDSDSDDCDEKSYSSSEDDDEYNYKYNHWEENTPIINHSDDEDKDEDNT</sequence>
<reference evidence="2" key="1">
    <citation type="journal article" date="2020" name="Nature">
        <title>Giant virus diversity and host interactions through global metagenomics.</title>
        <authorList>
            <person name="Schulz F."/>
            <person name="Roux S."/>
            <person name="Paez-Espino D."/>
            <person name="Jungbluth S."/>
            <person name="Walsh D.A."/>
            <person name="Denef V.J."/>
            <person name="McMahon K.D."/>
            <person name="Konstantinidis K.T."/>
            <person name="Eloe-Fadrosh E.A."/>
            <person name="Kyrpides N.C."/>
            <person name="Woyke T."/>
        </authorList>
    </citation>
    <scope>NUCLEOTIDE SEQUENCE</scope>
    <source>
        <strain evidence="2">GVMAG-M-3300010160-4</strain>
    </source>
</reference>
<name>A0A6C0BCC4_9ZZZZ</name>
<accession>A0A6C0BCC4</accession>
<evidence type="ECO:0000313" key="2">
    <source>
        <dbReference type="EMBL" id="QHS89917.1"/>
    </source>
</evidence>
<feature type="region of interest" description="Disordered" evidence="1">
    <location>
        <begin position="361"/>
        <end position="410"/>
    </location>
</feature>
<proteinExistence type="predicted"/>
<evidence type="ECO:0000256" key="1">
    <source>
        <dbReference type="SAM" id="MobiDB-lite"/>
    </source>
</evidence>
<dbReference type="EMBL" id="MN739121">
    <property type="protein sequence ID" value="QHS89917.1"/>
    <property type="molecule type" value="Genomic_DNA"/>
</dbReference>
<dbReference type="AlphaFoldDB" id="A0A6C0BCC4"/>
<organism evidence="2">
    <name type="scientific">viral metagenome</name>
    <dbReference type="NCBI Taxonomy" id="1070528"/>
    <lineage>
        <taxon>unclassified sequences</taxon>
        <taxon>metagenomes</taxon>
        <taxon>organismal metagenomes</taxon>
    </lineage>
</organism>